<evidence type="ECO:0008006" key="4">
    <source>
        <dbReference type="Google" id="ProtNLM"/>
    </source>
</evidence>
<protein>
    <recommendedName>
        <fullName evidence="4">BZIP domain-containing protein</fullName>
    </recommendedName>
</protein>
<dbReference type="PANTHER" id="PTHR42070:SF1">
    <property type="entry name" value="FILAMENT ASSOCIATED PROTEIN, PUTATIVE (AFU_ORTHOLOGUE AFUA_8G06630)-RELATED"/>
    <property type="match status" value="1"/>
</dbReference>
<feature type="region of interest" description="Disordered" evidence="1">
    <location>
        <begin position="83"/>
        <end position="111"/>
    </location>
</feature>
<accession>A0A9Q0AM80</accession>
<evidence type="ECO:0000313" key="2">
    <source>
        <dbReference type="EMBL" id="KAI1864678.1"/>
    </source>
</evidence>
<dbReference type="PANTHER" id="PTHR42070">
    <property type="entry name" value="FILAMENT ASSOCIATED PROTEIN, PUTATIVE (AFU_ORTHOLOGUE AFUA_8G06630)-RELATED"/>
    <property type="match status" value="1"/>
</dbReference>
<dbReference type="AlphaFoldDB" id="A0A9Q0AM80"/>
<feature type="region of interest" description="Disordered" evidence="1">
    <location>
        <begin position="1"/>
        <end position="25"/>
    </location>
</feature>
<evidence type="ECO:0000313" key="3">
    <source>
        <dbReference type="Proteomes" id="UP000829685"/>
    </source>
</evidence>
<feature type="compositionally biased region" description="Polar residues" evidence="1">
    <location>
        <begin position="94"/>
        <end position="103"/>
    </location>
</feature>
<sequence>MPRKVRVPVPKDKSRETQQRSRARHREYVADLEKRIRAFEREGVQATVEVQHAARMMAIKNERLLALLALHGVQQEEIDTFLADDAESRDENKVPSQSSTSDATAPGPESAHCLAHIRRLQSNTRNDTLSQGNPSGHSLPASHRLVCKPISGQAQDTTIPHEMSSRNATNETTSCEAAATIIASLRGHGDIDEARQTLGCGDKSSCSVKNMDLFQLMNEVP</sequence>
<proteinExistence type="predicted"/>
<name>A0A9Q0AM80_9PEZI</name>
<feature type="compositionally biased region" description="Basic and acidic residues" evidence="1">
    <location>
        <begin position="9"/>
        <end position="19"/>
    </location>
</feature>
<gene>
    <name evidence="2" type="ORF">JX265_008402</name>
</gene>
<dbReference type="Proteomes" id="UP000829685">
    <property type="component" value="Unassembled WGS sequence"/>
</dbReference>
<dbReference type="EMBL" id="JAFIMR010000023">
    <property type="protein sequence ID" value="KAI1864678.1"/>
    <property type="molecule type" value="Genomic_DNA"/>
</dbReference>
<evidence type="ECO:0000256" key="1">
    <source>
        <dbReference type="SAM" id="MobiDB-lite"/>
    </source>
</evidence>
<organism evidence="2 3">
    <name type="scientific">Neoarthrinium moseri</name>
    <dbReference type="NCBI Taxonomy" id="1658444"/>
    <lineage>
        <taxon>Eukaryota</taxon>
        <taxon>Fungi</taxon>
        <taxon>Dikarya</taxon>
        <taxon>Ascomycota</taxon>
        <taxon>Pezizomycotina</taxon>
        <taxon>Sordariomycetes</taxon>
        <taxon>Xylariomycetidae</taxon>
        <taxon>Amphisphaeriales</taxon>
        <taxon>Apiosporaceae</taxon>
        <taxon>Neoarthrinium</taxon>
    </lineage>
</organism>
<reference evidence="2" key="1">
    <citation type="submission" date="2021-03" db="EMBL/GenBank/DDBJ databases">
        <title>Revisited historic fungal species revealed as producer of novel bioactive compounds through whole genome sequencing and comparative genomics.</title>
        <authorList>
            <person name="Vignolle G.A."/>
            <person name="Hochenegger N."/>
            <person name="Mach R.L."/>
            <person name="Mach-Aigner A.R."/>
            <person name="Javad Rahimi M."/>
            <person name="Salim K.A."/>
            <person name="Chan C.M."/>
            <person name="Lim L.B.L."/>
            <person name="Cai F."/>
            <person name="Druzhinina I.S."/>
            <person name="U'Ren J.M."/>
            <person name="Derntl C."/>
        </authorList>
    </citation>
    <scope>NUCLEOTIDE SEQUENCE</scope>
    <source>
        <strain evidence="2">TUCIM 5799</strain>
    </source>
</reference>
<keyword evidence="3" id="KW-1185">Reference proteome</keyword>
<comment type="caution">
    <text evidence="2">The sequence shown here is derived from an EMBL/GenBank/DDBJ whole genome shotgun (WGS) entry which is preliminary data.</text>
</comment>